<sequence>MSWNQCVQGGGSRLLYEAMICRQCEAVAASAFTAPVTDIRSAQRRCAPIAMARATAIHLAAAGFGLPDAATGRLFGRHRSTIRHACQRVEDRRETDPVFDMILACLDYGLRLKVAAVLENARAISAMGDRP</sequence>
<gene>
    <name evidence="2" type="ORF">FHS81_000441</name>
</gene>
<organism evidence="2 3">
    <name type="scientific">Pseudochelatococcus contaminans</name>
    <dbReference type="NCBI Taxonomy" id="1538103"/>
    <lineage>
        <taxon>Bacteria</taxon>
        <taxon>Pseudomonadati</taxon>
        <taxon>Pseudomonadota</taxon>
        <taxon>Alphaproteobacteria</taxon>
        <taxon>Hyphomicrobiales</taxon>
        <taxon>Chelatococcaceae</taxon>
        <taxon>Pseudochelatococcus</taxon>
    </lineage>
</organism>
<evidence type="ECO:0000313" key="3">
    <source>
        <dbReference type="Proteomes" id="UP000537592"/>
    </source>
</evidence>
<reference evidence="2 3" key="1">
    <citation type="submission" date="2020-08" db="EMBL/GenBank/DDBJ databases">
        <title>Genomic Encyclopedia of Type Strains, Phase IV (KMG-IV): sequencing the most valuable type-strain genomes for metagenomic binning, comparative biology and taxonomic classification.</title>
        <authorList>
            <person name="Goeker M."/>
        </authorList>
    </citation>
    <scope>NUCLEOTIDE SEQUENCE [LARGE SCALE GENOMIC DNA]</scope>
    <source>
        <strain evidence="2 3">DSM 28760</strain>
    </source>
</reference>
<dbReference type="GO" id="GO:0006275">
    <property type="term" value="P:regulation of DNA replication"/>
    <property type="evidence" value="ECO:0007669"/>
    <property type="project" value="InterPro"/>
</dbReference>
<feature type="domain" description="Chromosomal replication initiator DnaA C-terminal" evidence="1">
    <location>
        <begin position="20"/>
        <end position="89"/>
    </location>
</feature>
<dbReference type="AlphaFoldDB" id="A0A7W6EFL1"/>
<dbReference type="SMART" id="SM00760">
    <property type="entry name" value="Bac_DnaA_C"/>
    <property type="match status" value="1"/>
</dbReference>
<evidence type="ECO:0000313" key="2">
    <source>
        <dbReference type="EMBL" id="MBB3808387.1"/>
    </source>
</evidence>
<dbReference type="InterPro" id="IPR013159">
    <property type="entry name" value="DnaA_C"/>
</dbReference>
<accession>A0A7W6EFL1</accession>
<dbReference type="GO" id="GO:0005524">
    <property type="term" value="F:ATP binding"/>
    <property type="evidence" value="ECO:0007669"/>
    <property type="project" value="InterPro"/>
</dbReference>
<dbReference type="CDD" id="cd06571">
    <property type="entry name" value="Bac_DnaA_C"/>
    <property type="match status" value="1"/>
</dbReference>
<name>A0A7W6EFL1_9HYPH</name>
<keyword evidence="3" id="KW-1185">Reference proteome</keyword>
<dbReference type="Gene3D" id="1.10.1750.10">
    <property type="match status" value="1"/>
</dbReference>
<dbReference type="GO" id="GO:0043565">
    <property type="term" value="F:sequence-specific DNA binding"/>
    <property type="evidence" value="ECO:0007669"/>
    <property type="project" value="InterPro"/>
</dbReference>
<dbReference type="Proteomes" id="UP000537592">
    <property type="component" value="Unassembled WGS sequence"/>
</dbReference>
<dbReference type="GO" id="GO:0006270">
    <property type="term" value="P:DNA replication initiation"/>
    <property type="evidence" value="ECO:0007669"/>
    <property type="project" value="InterPro"/>
</dbReference>
<comment type="caution">
    <text evidence="2">The sequence shown here is derived from an EMBL/GenBank/DDBJ whole genome shotgun (WGS) entry which is preliminary data.</text>
</comment>
<proteinExistence type="predicted"/>
<dbReference type="EMBL" id="JACICC010000001">
    <property type="protein sequence ID" value="MBB3808387.1"/>
    <property type="molecule type" value="Genomic_DNA"/>
</dbReference>
<evidence type="ECO:0000259" key="1">
    <source>
        <dbReference type="SMART" id="SM00760"/>
    </source>
</evidence>
<protein>
    <recommendedName>
        <fullName evidence="1">Chromosomal replication initiator DnaA C-terminal domain-containing protein</fullName>
    </recommendedName>
</protein>
<dbReference type="InterPro" id="IPR010921">
    <property type="entry name" value="Trp_repressor/repl_initiator"/>
</dbReference>
<dbReference type="SUPFAM" id="SSF48295">
    <property type="entry name" value="TrpR-like"/>
    <property type="match status" value="1"/>
</dbReference>